<organism evidence="2 3">
    <name type="scientific">Olpidium bornovanus</name>
    <dbReference type="NCBI Taxonomy" id="278681"/>
    <lineage>
        <taxon>Eukaryota</taxon>
        <taxon>Fungi</taxon>
        <taxon>Fungi incertae sedis</taxon>
        <taxon>Olpidiomycota</taxon>
        <taxon>Olpidiomycotina</taxon>
        <taxon>Olpidiomycetes</taxon>
        <taxon>Olpidiales</taxon>
        <taxon>Olpidiaceae</taxon>
        <taxon>Olpidium</taxon>
    </lineage>
</organism>
<evidence type="ECO:0000313" key="2">
    <source>
        <dbReference type="EMBL" id="KAG5457303.1"/>
    </source>
</evidence>
<keyword evidence="3" id="KW-1185">Reference proteome</keyword>
<dbReference type="AlphaFoldDB" id="A0A8H7ZPL2"/>
<evidence type="ECO:0000313" key="3">
    <source>
        <dbReference type="Proteomes" id="UP000673691"/>
    </source>
</evidence>
<feature type="compositionally biased region" description="Basic and acidic residues" evidence="1">
    <location>
        <begin position="49"/>
        <end position="67"/>
    </location>
</feature>
<dbReference type="Proteomes" id="UP000673691">
    <property type="component" value="Unassembled WGS sequence"/>
</dbReference>
<proteinExistence type="predicted"/>
<accession>A0A8H7ZPL2</accession>
<gene>
    <name evidence="2" type="ORF">BJ554DRAFT_2726</name>
</gene>
<feature type="region of interest" description="Disordered" evidence="1">
    <location>
        <begin position="1"/>
        <end position="67"/>
    </location>
</feature>
<evidence type="ECO:0000256" key="1">
    <source>
        <dbReference type="SAM" id="MobiDB-lite"/>
    </source>
</evidence>
<dbReference type="EMBL" id="JAEFCI010010297">
    <property type="protein sequence ID" value="KAG5457303.1"/>
    <property type="molecule type" value="Genomic_DNA"/>
</dbReference>
<name>A0A8H7ZPL2_9FUNG</name>
<reference evidence="2 3" key="1">
    <citation type="journal article" name="Sci. Rep.">
        <title>Genome-scale phylogenetic analyses confirm Olpidium as the closest living zoosporic fungus to the non-flagellated, terrestrial fungi.</title>
        <authorList>
            <person name="Chang Y."/>
            <person name="Rochon D."/>
            <person name="Sekimoto S."/>
            <person name="Wang Y."/>
            <person name="Chovatia M."/>
            <person name="Sandor L."/>
            <person name="Salamov A."/>
            <person name="Grigoriev I.V."/>
            <person name="Stajich J.E."/>
            <person name="Spatafora J.W."/>
        </authorList>
    </citation>
    <scope>NUCLEOTIDE SEQUENCE [LARGE SCALE GENOMIC DNA]</scope>
    <source>
        <strain evidence="2">S191</strain>
    </source>
</reference>
<protein>
    <submittedName>
        <fullName evidence="2">Uncharacterized protein</fullName>
    </submittedName>
</protein>
<sequence>MRAGAFEPPRSPAGSDRPAPPVPLNETAAGGNPGAGRFSGQSCPASKTVDLEQQPRRVHNGEQRCRP</sequence>
<comment type="caution">
    <text evidence="2">The sequence shown here is derived from an EMBL/GenBank/DDBJ whole genome shotgun (WGS) entry which is preliminary data.</text>
</comment>